<dbReference type="Pfam" id="PF02927">
    <property type="entry name" value="CelD_N"/>
    <property type="match status" value="1"/>
</dbReference>
<dbReference type="SUPFAM" id="SSF81296">
    <property type="entry name" value="E set domains"/>
    <property type="match status" value="1"/>
</dbReference>
<dbReference type="InterPro" id="IPR001701">
    <property type="entry name" value="Glyco_hydro_9"/>
</dbReference>
<dbReference type="GO" id="GO:0008810">
    <property type="term" value="F:cellulase activity"/>
    <property type="evidence" value="ECO:0007669"/>
    <property type="project" value="InterPro"/>
</dbReference>
<gene>
    <name evidence="8" type="ORF">DC3_28020</name>
</gene>
<feature type="domain" description="Glycoside hydrolase family 9" evidence="6">
    <location>
        <begin position="110"/>
        <end position="500"/>
    </location>
</feature>
<evidence type="ECO:0000259" key="7">
    <source>
        <dbReference type="Pfam" id="PF02927"/>
    </source>
</evidence>
<reference evidence="8 9" key="1">
    <citation type="submission" date="2019-07" db="EMBL/GenBank/DDBJ databases">
        <title>Whole genome shotgun sequence of Deinococcus cellulosilyticus NBRC 106333.</title>
        <authorList>
            <person name="Hosoyama A."/>
            <person name="Uohara A."/>
            <person name="Ohji S."/>
            <person name="Ichikawa N."/>
        </authorList>
    </citation>
    <scope>NUCLEOTIDE SEQUENCE [LARGE SCALE GENOMIC DNA]</scope>
    <source>
        <strain evidence="8 9">NBRC 106333</strain>
    </source>
</reference>
<evidence type="ECO:0000256" key="5">
    <source>
        <dbReference type="ARBA" id="ARBA00023326"/>
    </source>
</evidence>
<evidence type="ECO:0000256" key="4">
    <source>
        <dbReference type="ARBA" id="ARBA00023295"/>
    </source>
</evidence>
<name>A0A511N3V4_DEIC1</name>
<evidence type="ECO:0000256" key="3">
    <source>
        <dbReference type="ARBA" id="ARBA00023277"/>
    </source>
</evidence>
<keyword evidence="9" id="KW-1185">Reference proteome</keyword>
<dbReference type="Proteomes" id="UP000321306">
    <property type="component" value="Unassembled WGS sequence"/>
</dbReference>
<dbReference type="Pfam" id="PF00759">
    <property type="entry name" value="Glyco_hydro_9"/>
    <property type="match status" value="1"/>
</dbReference>
<evidence type="ECO:0000313" key="9">
    <source>
        <dbReference type="Proteomes" id="UP000321306"/>
    </source>
</evidence>
<proteinExistence type="inferred from homology"/>
<dbReference type="GO" id="GO:0000272">
    <property type="term" value="P:polysaccharide catabolic process"/>
    <property type="evidence" value="ECO:0007669"/>
    <property type="project" value="UniProtKB-KW"/>
</dbReference>
<dbReference type="CDD" id="cd02850">
    <property type="entry name" value="E_set_Cellulase_N"/>
    <property type="match status" value="1"/>
</dbReference>
<evidence type="ECO:0000256" key="2">
    <source>
        <dbReference type="ARBA" id="ARBA00022801"/>
    </source>
</evidence>
<dbReference type="SUPFAM" id="SSF48208">
    <property type="entry name" value="Six-hairpin glycosidases"/>
    <property type="match status" value="1"/>
</dbReference>
<dbReference type="EMBL" id="BJXB01000012">
    <property type="protein sequence ID" value="GEM47167.1"/>
    <property type="molecule type" value="Genomic_DNA"/>
</dbReference>
<dbReference type="InterPro" id="IPR008928">
    <property type="entry name" value="6-hairpin_glycosidase_sf"/>
</dbReference>
<dbReference type="AlphaFoldDB" id="A0A511N3V4"/>
<evidence type="ECO:0000313" key="8">
    <source>
        <dbReference type="EMBL" id="GEM47167.1"/>
    </source>
</evidence>
<comment type="similarity">
    <text evidence="1">Belongs to the glycosyl hydrolase 9 (cellulase E) family.</text>
</comment>
<dbReference type="PANTHER" id="PTHR22298">
    <property type="entry name" value="ENDO-1,4-BETA-GLUCANASE"/>
    <property type="match status" value="1"/>
</dbReference>
<keyword evidence="3" id="KW-0119">Carbohydrate metabolism</keyword>
<dbReference type="InterPro" id="IPR012341">
    <property type="entry name" value="6hp_glycosidase-like_sf"/>
</dbReference>
<evidence type="ECO:0000256" key="1">
    <source>
        <dbReference type="ARBA" id="ARBA00007072"/>
    </source>
</evidence>
<keyword evidence="5" id="KW-0624">Polysaccharide degradation</keyword>
<sequence>MCYTETMNILINHVGHVPVGEKVFLVQSPDPWNHPPQTFQIVDRQHKVVHQGVLQDAGMVTGWQNRHYLRGDFSTLSSPGHYWILVPLETGLLISHEFQISAEIYRDRMRSDILHYFKSQRNSGIQEKRDLNIPIHGTDQTMDASGGWYDASGDVSKYLSHLSYANFLNPQQTPMVVWNFLEAHHRLGDTQSQVFRERLTDEILHGADFLVRMQSPEGCFYQTVFDRWSKDPEERTVCAYSTQQGIKSDQFQAAYRQGGGMAIAALARASTLRQQGAFTPDNYLAKAIKGFEHLEVRNHEYLPDGTENIIDDYCALLAATELYAATHQEVFAGAAHRRAQNLRNRMTGAGWWRADENGERSFWHAAEAGLPVVALLRYITVFPDPDAKHKTLQTVRASLVHQLKLDTAVNNPFCYPRQYILMPGQDRTQFFIPHQNDSGYWWQGENARLASLSVAAQWASEYMPDLEGLQKLAQAPLDWILGFNPFDTCMLQGFGHNNPHYEPGMDNAPGGICNGITSGLHDEDDIDFLQAPDIGPEHSWRWGEQWIPHASWFFLAICMNG</sequence>
<dbReference type="InterPro" id="IPR014756">
    <property type="entry name" value="Ig_E-set"/>
</dbReference>
<dbReference type="InterPro" id="IPR004197">
    <property type="entry name" value="Cellulase_Ig-like"/>
</dbReference>
<keyword evidence="4" id="KW-0326">Glycosidase</keyword>
<keyword evidence="2" id="KW-0378">Hydrolase</keyword>
<organism evidence="8 9">
    <name type="scientific">Deinococcus cellulosilyticus (strain DSM 18568 / NBRC 106333 / KACC 11606 / 5516J-15)</name>
    <dbReference type="NCBI Taxonomy" id="1223518"/>
    <lineage>
        <taxon>Bacteria</taxon>
        <taxon>Thermotogati</taxon>
        <taxon>Deinococcota</taxon>
        <taxon>Deinococci</taxon>
        <taxon>Deinococcales</taxon>
        <taxon>Deinococcaceae</taxon>
        <taxon>Deinococcus</taxon>
    </lineage>
</organism>
<dbReference type="InterPro" id="IPR013783">
    <property type="entry name" value="Ig-like_fold"/>
</dbReference>
<evidence type="ECO:0000259" key="6">
    <source>
        <dbReference type="Pfam" id="PF00759"/>
    </source>
</evidence>
<accession>A0A511N3V4</accession>
<dbReference type="Gene3D" id="1.50.10.10">
    <property type="match status" value="1"/>
</dbReference>
<dbReference type="Gene3D" id="2.60.40.10">
    <property type="entry name" value="Immunoglobulins"/>
    <property type="match status" value="1"/>
</dbReference>
<protein>
    <submittedName>
        <fullName evidence="8">Endochitinase</fullName>
    </submittedName>
</protein>
<comment type="caution">
    <text evidence="8">The sequence shown here is derived from an EMBL/GenBank/DDBJ whole genome shotgun (WGS) entry which is preliminary data.</text>
</comment>
<feature type="domain" description="Cellulase Ig-like" evidence="7">
    <location>
        <begin position="6"/>
        <end position="87"/>
    </location>
</feature>